<dbReference type="GO" id="GO:0005615">
    <property type="term" value="C:extracellular space"/>
    <property type="evidence" value="ECO:0007669"/>
    <property type="project" value="TreeGrafter"/>
</dbReference>
<keyword evidence="4" id="KW-0732">Signal</keyword>
<dbReference type="GO" id="GO:0007155">
    <property type="term" value="P:cell adhesion"/>
    <property type="evidence" value="ECO:0007669"/>
    <property type="project" value="TreeGrafter"/>
</dbReference>
<dbReference type="SUPFAM" id="SSF82895">
    <property type="entry name" value="TSP-1 type 1 repeat"/>
    <property type="match status" value="1"/>
</dbReference>
<dbReference type="PROSITE" id="PS50184">
    <property type="entry name" value="VWFC_2"/>
    <property type="match status" value="1"/>
</dbReference>
<dbReference type="SMART" id="SM00214">
    <property type="entry name" value="VWC"/>
    <property type="match status" value="1"/>
</dbReference>
<evidence type="ECO:0000313" key="10">
    <source>
        <dbReference type="Ensembl" id="ENSMMOP00000011547.1"/>
    </source>
</evidence>
<dbReference type="SUPFAM" id="SSF57184">
    <property type="entry name" value="Growth factor receptor domain"/>
    <property type="match status" value="1"/>
</dbReference>
<evidence type="ECO:0000256" key="2">
    <source>
        <dbReference type="ARBA" id="ARBA00008125"/>
    </source>
</evidence>
<accession>A0A3Q3WH91</accession>
<dbReference type="Pfam" id="PF19035">
    <property type="entry name" value="TSP1_CCN"/>
    <property type="match status" value="1"/>
</dbReference>
<dbReference type="Ensembl" id="ENSMMOT00000011745.1">
    <property type="protein sequence ID" value="ENSMMOP00000011547.1"/>
    <property type="gene ID" value="ENSMMOG00000008876.1"/>
</dbReference>
<dbReference type="PANTHER" id="PTHR11348">
    <property type="entry name" value="CONNECTIVE TISSUE GROWTH FACTOR-RELATED"/>
    <property type="match status" value="1"/>
</dbReference>
<dbReference type="PROSITE" id="PS51323">
    <property type="entry name" value="IGFBP_N_2"/>
    <property type="match status" value="1"/>
</dbReference>
<dbReference type="GO" id="GO:0007165">
    <property type="term" value="P:signal transduction"/>
    <property type="evidence" value="ECO:0007669"/>
    <property type="project" value="InterPro"/>
</dbReference>
<name>A0A3Q3WH91_MOLML</name>
<protein>
    <submittedName>
        <fullName evidence="10">Uncharacterized protein</fullName>
    </submittedName>
</protein>
<comment type="similarity">
    <text evidence="2">Belongs to the CCN family.</text>
</comment>
<dbReference type="AlphaFoldDB" id="A0A3Q3WH91"/>
<dbReference type="Proteomes" id="UP000261620">
    <property type="component" value="Unplaced"/>
</dbReference>
<evidence type="ECO:0000259" key="7">
    <source>
        <dbReference type="PROSITE" id="PS01225"/>
    </source>
</evidence>
<dbReference type="InterPro" id="IPR000867">
    <property type="entry name" value="IGFBP-like"/>
</dbReference>
<dbReference type="PANTHER" id="PTHR11348:SF20">
    <property type="entry name" value="PROTEIN CYR61"/>
    <property type="match status" value="1"/>
</dbReference>
<keyword evidence="11" id="KW-1185">Reference proteome</keyword>
<sequence>MLLQINTTAFFVPCGAHTLNLVVAAALKSSPDAFGYFGYLFKLFSASTHRWNILLKHVKISLKSWGTASCPAVCKCPTEPLLCPPGVSTVPDGCRCCKVCAAQLNQDCSPMRPCDLHKGLECDYGNDVTVAWGICRAKSEGRTCEYNGRIHQTGESFCAGCKHQCTCIDGAVGCAPIYKNKLPPASPSCLYPQLVRIHRQCCFSMDCREGIWRLPHKLQSSDWESKHGYKHLPGERCPVQTTDWSHCSRSCGMGISSRITNKNSQCKLERETRICTIRPCHDLTSSNKKGKKCSKAQKAPEPIHLSYGECMSVRLYRPNFCGVCTDGRCCLPRRTRTIPVTFVCPDGEHFQRSAMFIQSCKCSVDCGHLNEVAFPPQYWMYGDTHKFTD</sequence>
<evidence type="ECO:0000313" key="11">
    <source>
        <dbReference type="Proteomes" id="UP000261620"/>
    </source>
</evidence>
<dbReference type="GO" id="GO:0030335">
    <property type="term" value="P:positive regulation of cell migration"/>
    <property type="evidence" value="ECO:0007669"/>
    <property type="project" value="TreeGrafter"/>
</dbReference>
<keyword evidence="5" id="KW-1015">Disulfide bond</keyword>
<dbReference type="SMART" id="SM00041">
    <property type="entry name" value="CT"/>
    <property type="match status" value="1"/>
</dbReference>
<dbReference type="InterPro" id="IPR043973">
    <property type="entry name" value="TSP1_CCN"/>
</dbReference>
<dbReference type="SMART" id="SM00209">
    <property type="entry name" value="TSP1"/>
    <property type="match status" value="1"/>
</dbReference>
<dbReference type="Gene3D" id="2.20.100.10">
    <property type="entry name" value="Thrombospondin type-1 (TSP1) repeat"/>
    <property type="match status" value="1"/>
</dbReference>
<dbReference type="FunFam" id="2.10.70.10:FF:000015">
    <property type="entry name" value="CYR61 isoform 1"/>
    <property type="match status" value="1"/>
</dbReference>
<dbReference type="InterPro" id="IPR050941">
    <property type="entry name" value="CCN"/>
</dbReference>
<dbReference type="InterPro" id="IPR000884">
    <property type="entry name" value="TSP1_rpt"/>
</dbReference>
<dbReference type="Pfam" id="PF00007">
    <property type="entry name" value="Cys_knot"/>
    <property type="match status" value="1"/>
</dbReference>
<comment type="caution">
    <text evidence="6">Lacks conserved residue(s) required for the propagation of feature annotation.</text>
</comment>
<evidence type="ECO:0000259" key="9">
    <source>
        <dbReference type="PROSITE" id="PS51323"/>
    </source>
</evidence>
<dbReference type="GO" id="GO:0008201">
    <property type="term" value="F:heparin binding"/>
    <property type="evidence" value="ECO:0007669"/>
    <property type="project" value="TreeGrafter"/>
</dbReference>
<evidence type="ECO:0000256" key="1">
    <source>
        <dbReference type="ARBA" id="ARBA00004613"/>
    </source>
</evidence>
<feature type="domain" description="CTCK" evidence="7">
    <location>
        <begin position="293"/>
        <end position="367"/>
    </location>
</feature>
<dbReference type="GO" id="GO:0051240">
    <property type="term" value="P:positive regulation of multicellular organismal process"/>
    <property type="evidence" value="ECO:0007669"/>
    <property type="project" value="UniProtKB-ARBA"/>
</dbReference>
<dbReference type="SMART" id="SM00121">
    <property type="entry name" value="IB"/>
    <property type="match status" value="1"/>
</dbReference>
<comment type="subcellular location">
    <subcellularLocation>
        <location evidence="1">Secreted</location>
    </subcellularLocation>
</comment>
<proteinExistence type="inferred from homology"/>
<dbReference type="PIRSF" id="PIRSF036495">
    <property type="entry name" value="IGFBP_rP_CNN"/>
    <property type="match status" value="1"/>
</dbReference>
<dbReference type="GO" id="GO:0031012">
    <property type="term" value="C:extracellular matrix"/>
    <property type="evidence" value="ECO:0007669"/>
    <property type="project" value="TreeGrafter"/>
</dbReference>
<dbReference type="InterPro" id="IPR006207">
    <property type="entry name" value="Cys_knot_C"/>
</dbReference>
<evidence type="ECO:0000256" key="4">
    <source>
        <dbReference type="ARBA" id="ARBA00022729"/>
    </source>
</evidence>
<dbReference type="InterPro" id="IPR001007">
    <property type="entry name" value="VWF_dom"/>
</dbReference>
<feature type="domain" description="IGFBP N-terminal" evidence="9">
    <location>
        <begin position="66"/>
        <end position="138"/>
    </location>
</feature>
<evidence type="ECO:0000259" key="8">
    <source>
        <dbReference type="PROSITE" id="PS50184"/>
    </source>
</evidence>
<organism evidence="10 11">
    <name type="scientific">Mola mola</name>
    <name type="common">Ocean sunfish</name>
    <name type="synonym">Tetraodon mola</name>
    <dbReference type="NCBI Taxonomy" id="94237"/>
    <lineage>
        <taxon>Eukaryota</taxon>
        <taxon>Metazoa</taxon>
        <taxon>Chordata</taxon>
        <taxon>Craniata</taxon>
        <taxon>Vertebrata</taxon>
        <taxon>Euteleostomi</taxon>
        <taxon>Actinopterygii</taxon>
        <taxon>Neopterygii</taxon>
        <taxon>Teleostei</taxon>
        <taxon>Neoteleostei</taxon>
        <taxon>Acanthomorphata</taxon>
        <taxon>Eupercaria</taxon>
        <taxon>Tetraodontiformes</taxon>
        <taxon>Molidae</taxon>
        <taxon>Mola</taxon>
    </lineage>
</organism>
<evidence type="ECO:0000256" key="6">
    <source>
        <dbReference type="PROSITE-ProRule" id="PRU00039"/>
    </source>
</evidence>
<dbReference type="GO" id="GO:0005178">
    <property type="term" value="F:integrin binding"/>
    <property type="evidence" value="ECO:0007669"/>
    <property type="project" value="TreeGrafter"/>
</dbReference>
<dbReference type="PROSITE" id="PS01225">
    <property type="entry name" value="CTCK_2"/>
    <property type="match status" value="1"/>
</dbReference>
<dbReference type="PROSITE" id="PS01185">
    <property type="entry name" value="CTCK_1"/>
    <property type="match status" value="1"/>
</dbReference>
<dbReference type="InterPro" id="IPR006208">
    <property type="entry name" value="Glyco_hormone_CN"/>
</dbReference>
<reference evidence="10" key="2">
    <citation type="submission" date="2025-09" db="UniProtKB">
        <authorList>
            <consortium name="Ensembl"/>
        </authorList>
    </citation>
    <scope>IDENTIFICATION</scope>
</reference>
<dbReference type="Pfam" id="PF00219">
    <property type="entry name" value="IGFBP"/>
    <property type="match status" value="1"/>
</dbReference>
<feature type="domain" description="VWFC" evidence="8">
    <location>
        <begin position="142"/>
        <end position="208"/>
    </location>
</feature>
<dbReference type="GO" id="GO:0045597">
    <property type="term" value="P:positive regulation of cell differentiation"/>
    <property type="evidence" value="ECO:0007669"/>
    <property type="project" value="TreeGrafter"/>
</dbReference>
<dbReference type="InterPro" id="IPR009030">
    <property type="entry name" value="Growth_fac_rcpt_cys_sf"/>
</dbReference>
<evidence type="ECO:0000256" key="5">
    <source>
        <dbReference type="ARBA" id="ARBA00023157"/>
    </source>
</evidence>
<dbReference type="InterPro" id="IPR036383">
    <property type="entry name" value="TSP1_rpt_sf"/>
</dbReference>
<keyword evidence="3" id="KW-0964">Secreted</keyword>
<dbReference type="PROSITE" id="PS50092">
    <property type="entry name" value="TSP1"/>
    <property type="match status" value="1"/>
</dbReference>
<dbReference type="InterPro" id="IPR012395">
    <property type="entry name" value="IGFBP_CNN"/>
</dbReference>
<reference evidence="10" key="1">
    <citation type="submission" date="2025-08" db="UniProtKB">
        <authorList>
            <consortium name="Ensembl"/>
        </authorList>
    </citation>
    <scope>IDENTIFICATION</scope>
</reference>
<evidence type="ECO:0000256" key="3">
    <source>
        <dbReference type="ARBA" id="ARBA00022525"/>
    </source>
</evidence>